<dbReference type="PANTHER" id="PTHR43177:SF3">
    <property type="entry name" value="PROTEIN NRFC HOMOLOG"/>
    <property type="match status" value="1"/>
</dbReference>
<evidence type="ECO:0000259" key="5">
    <source>
        <dbReference type="PROSITE" id="PS51379"/>
    </source>
</evidence>
<dbReference type="OrthoDB" id="9789030at2"/>
<dbReference type="Proteomes" id="UP000068196">
    <property type="component" value="Chromosome"/>
</dbReference>
<feature type="domain" description="4Fe-4S ferredoxin-type" evidence="5">
    <location>
        <begin position="88"/>
        <end position="117"/>
    </location>
</feature>
<keyword evidence="2" id="KW-0479">Metal-binding</keyword>
<feature type="domain" description="4Fe-4S ferredoxin-type" evidence="5">
    <location>
        <begin position="56"/>
        <end position="87"/>
    </location>
</feature>
<dbReference type="InterPro" id="IPR050954">
    <property type="entry name" value="ET_IronSulfur_Cluster-Binding"/>
</dbReference>
<reference evidence="6 7" key="1">
    <citation type="journal article" date="2016" name="Int. J. Syst. Evol. Microbiol.">
        <title>Caldimicrobium thiodismutans sp. nov., a sulfur-disproportionating bacterium isolated from a hot spring, and emended description of the genus Caldimicrobium.</title>
        <authorList>
            <person name="Kojima H."/>
            <person name="Umezawa K."/>
            <person name="Fukui M."/>
        </authorList>
    </citation>
    <scope>NUCLEOTIDE SEQUENCE [LARGE SCALE GENOMIC DNA]</scope>
    <source>
        <strain evidence="6 7">TF1</strain>
    </source>
</reference>
<dbReference type="PROSITE" id="PS00198">
    <property type="entry name" value="4FE4S_FER_1"/>
    <property type="match status" value="1"/>
</dbReference>
<dbReference type="STRING" id="1653476.THC_0475"/>
<dbReference type="EMBL" id="AP014945">
    <property type="protein sequence ID" value="BAU22870.1"/>
    <property type="molecule type" value="Genomic_DNA"/>
</dbReference>
<dbReference type="PATRIC" id="fig|1653476.3.peg.489"/>
<reference evidence="7" key="2">
    <citation type="journal article" date="2016" name="Int. J. Syst. Evol. Microbiol.">
        <title>Caldimicrobium thiodismutans sp. nov., a sulfur-disproportionating bacterium isolated from a hot spring.</title>
        <authorList>
            <person name="Kojima H."/>
            <person name="Umezawa K."/>
            <person name="Fukui M."/>
        </authorList>
    </citation>
    <scope>NUCLEOTIDE SEQUENCE [LARGE SCALE GENOMIC DNA]</scope>
    <source>
        <strain evidence="7">TF1</strain>
    </source>
</reference>
<evidence type="ECO:0000256" key="2">
    <source>
        <dbReference type="ARBA" id="ARBA00022723"/>
    </source>
</evidence>
<evidence type="ECO:0000256" key="3">
    <source>
        <dbReference type="ARBA" id="ARBA00023004"/>
    </source>
</evidence>
<keyword evidence="3" id="KW-0408">Iron</keyword>
<dbReference type="InterPro" id="IPR017900">
    <property type="entry name" value="4Fe4S_Fe_S_CS"/>
</dbReference>
<gene>
    <name evidence="6" type="ORF">THC_0475</name>
</gene>
<protein>
    <submittedName>
        <fullName evidence="6">4Fe-4S ferredoxin</fullName>
    </submittedName>
</protein>
<name>A0A0U4N0W5_9BACT</name>
<keyword evidence="1" id="KW-0004">4Fe-4S</keyword>
<evidence type="ECO:0000256" key="1">
    <source>
        <dbReference type="ARBA" id="ARBA00022485"/>
    </source>
</evidence>
<accession>A0A0U4N0W5</accession>
<dbReference type="CDD" id="cd10551">
    <property type="entry name" value="PsrB"/>
    <property type="match status" value="1"/>
</dbReference>
<dbReference type="PANTHER" id="PTHR43177">
    <property type="entry name" value="PROTEIN NRFC"/>
    <property type="match status" value="1"/>
</dbReference>
<dbReference type="PROSITE" id="PS51379">
    <property type="entry name" value="4FE4S_FER_2"/>
    <property type="match status" value="3"/>
</dbReference>
<proteinExistence type="predicted"/>
<dbReference type="GO" id="GO:0046872">
    <property type="term" value="F:metal ion binding"/>
    <property type="evidence" value="ECO:0007669"/>
    <property type="project" value="UniProtKB-KW"/>
</dbReference>
<dbReference type="InterPro" id="IPR017896">
    <property type="entry name" value="4Fe4S_Fe-S-bd"/>
</dbReference>
<dbReference type="SUPFAM" id="SSF54862">
    <property type="entry name" value="4Fe-4S ferredoxins"/>
    <property type="match status" value="1"/>
</dbReference>
<evidence type="ECO:0000313" key="6">
    <source>
        <dbReference type="EMBL" id="BAU22870.1"/>
    </source>
</evidence>
<dbReference type="AlphaFoldDB" id="A0A0U4N0W5"/>
<dbReference type="KEGG" id="cthi:THC_0475"/>
<keyword evidence="4" id="KW-0411">Iron-sulfur</keyword>
<evidence type="ECO:0000313" key="7">
    <source>
        <dbReference type="Proteomes" id="UP000068196"/>
    </source>
</evidence>
<keyword evidence="7" id="KW-1185">Reference proteome</keyword>
<dbReference type="Gene3D" id="3.30.70.20">
    <property type="match status" value="2"/>
</dbReference>
<dbReference type="GO" id="GO:0051539">
    <property type="term" value="F:4 iron, 4 sulfur cluster binding"/>
    <property type="evidence" value="ECO:0007669"/>
    <property type="project" value="UniProtKB-KW"/>
</dbReference>
<organism evidence="6 7">
    <name type="scientific">Caldimicrobium thiodismutans</name>
    <dbReference type="NCBI Taxonomy" id="1653476"/>
    <lineage>
        <taxon>Bacteria</taxon>
        <taxon>Pseudomonadati</taxon>
        <taxon>Thermodesulfobacteriota</taxon>
        <taxon>Thermodesulfobacteria</taxon>
        <taxon>Thermodesulfobacteriales</taxon>
        <taxon>Thermodesulfobacteriaceae</taxon>
        <taxon>Caldimicrobium</taxon>
    </lineage>
</organism>
<dbReference type="Pfam" id="PF13247">
    <property type="entry name" value="Fer4_11"/>
    <property type="match status" value="2"/>
</dbReference>
<dbReference type="RefSeq" id="WP_068516574.1">
    <property type="nucleotide sequence ID" value="NZ_AP014945.1"/>
</dbReference>
<feature type="domain" description="4Fe-4S ferredoxin-type" evidence="5">
    <location>
        <begin position="4"/>
        <end position="34"/>
    </location>
</feature>
<sequence>MPRWGMAIDLGRCIGCRSCAVICKIHNALPPGTWWQRVETIGSKVHHTPVGRYPDFSEVYLPVPCQHCDNAPCVKVCPVGATWQREDGLVLIDFERCIGCRYCMTACPYGVRQFNWQNPDKNFKEAFKKLGYPQDWFADSSYRPGYPLEHRTKDGRLVFTPKRPRGVVEKCTFCVQYVDQGLPPACVRGCPGNARIFGDLNDPHSLISQVIKRRDVIRMREDLNTSPKVFYLLPEYKSYRGRIIYERVLKAFEGKVVNL</sequence>
<evidence type="ECO:0000256" key="4">
    <source>
        <dbReference type="ARBA" id="ARBA00023014"/>
    </source>
</evidence>